<evidence type="ECO:0000259" key="7">
    <source>
        <dbReference type="PROSITE" id="PS50112"/>
    </source>
</evidence>
<dbReference type="CDD" id="cd00009">
    <property type="entry name" value="AAA"/>
    <property type="match status" value="1"/>
</dbReference>
<dbReference type="FunFam" id="3.40.50.300:FF:000006">
    <property type="entry name" value="DNA-binding transcriptional regulator NtrC"/>
    <property type="match status" value="1"/>
</dbReference>
<dbReference type="PROSITE" id="PS50112">
    <property type="entry name" value="PAS"/>
    <property type="match status" value="1"/>
</dbReference>
<dbReference type="SUPFAM" id="SSF52540">
    <property type="entry name" value="P-loop containing nucleoside triphosphate hydrolases"/>
    <property type="match status" value="1"/>
</dbReference>
<keyword evidence="2" id="KW-0058">Aromatic hydrocarbons catabolism</keyword>
<dbReference type="InterPro" id="IPR009057">
    <property type="entry name" value="Homeodomain-like_sf"/>
</dbReference>
<protein>
    <recommendedName>
        <fullName evidence="4">HTH-type transcriptional regulatory protein TyrR</fullName>
    </recommendedName>
</protein>
<dbReference type="STRING" id="1471761.B0W44_09695"/>
<evidence type="ECO:0000256" key="5">
    <source>
        <dbReference type="SAM" id="Coils"/>
    </source>
</evidence>
<organism evidence="9 10">
    <name type="scientific">Novibacillus thermophilus</name>
    <dbReference type="NCBI Taxonomy" id="1471761"/>
    <lineage>
        <taxon>Bacteria</taxon>
        <taxon>Bacillati</taxon>
        <taxon>Bacillota</taxon>
        <taxon>Bacilli</taxon>
        <taxon>Bacillales</taxon>
        <taxon>Thermoactinomycetaceae</taxon>
        <taxon>Novibacillus</taxon>
    </lineage>
</organism>
<dbReference type="SUPFAM" id="SSF46689">
    <property type="entry name" value="Homeodomain-like"/>
    <property type="match status" value="1"/>
</dbReference>
<dbReference type="InterPro" id="IPR000014">
    <property type="entry name" value="PAS"/>
</dbReference>
<evidence type="ECO:0000256" key="1">
    <source>
        <dbReference type="ARBA" id="ARBA00022741"/>
    </source>
</evidence>
<dbReference type="SUPFAM" id="SSF55785">
    <property type="entry name" value="PYP-like sensor domain (PAS domain)"/>
    <property type="match status" value="1"/>
</dbReference>
<dbReference type="InterPro" id="IPR035965">
    <property type="entry name" value="PAS-like_dom_sf"/>
</dbReference>
<dbReference type="InterPro" id="IPR000700">
    <property type="entry name" value="PAS-assoc_C"/>
</dbReference>
<dbReference type="Pfam" id="PF25601">
    <property type="entry name" value="AAA_lid_14"/>
    <property type="match status" value="1"/>
</dbReference>
<dbReference type="InterPro" id="IPR003593">
    <property type="entry name" value="AAA+_ATPase"/>
</dbReference>
<dbReference type="PROSITE" id="PS50113">
    <property type="entry name" value="PAC"/>
    <property type="match status" value="1"/>
</dbReference>
<keyword evidence="1" id="KW-0547">Nucleotide-binding</keyword>
<dbReference type="KEGG" id="ntr:B0W44_09695"/>
<dbReference type="GO" id="GO:0006355">
    <property type="term" value="P:regulation of DNA-templated transcription"/>
    <property type="evidence" value="ECO:0007669"/>
    <property type="project" value="InterPro"/>
</dbReference>
<dbReference type="InterPro" id="IPR030828">
    <property type="entry name" value="HTH_TyrR"/>
</dbReference>
<dbReference type="InterPro" id="IPR058031">
    <property type="entry name" value="AAA_lid_NorR"/>
</dbReference>
<dbReference type="SMART" id="SM00382">
    <property type="entry name" value="AAA"/>
    <property type="match status" value="1"/>
</dbReference>
<dbReference type="PROSITE" id="PS50045">
    <property type="entry name" value="SIGMA54_INTERACT_4"/>
    <property type="match status" value="1"/>
</dbReference>
<accession>A0A1U9K7J4</accession>
<dbReference type="AlphaFoldDB" id="A0A1U9K7J4"/>
<dbReference type="GO" id="GO:0005524">
    <property type="term" value="F:ATP binding"/>
    <property type="evidence" value="ECO:0007669"/>
    <property type="project" value="UniProtKB-KW"/>
</dbReference>
<dbReference type="Gene3D" id="3.30.450.20">
    <property type="entry name" value="PAS domain"/>
    <property type="match status" value="1"/>
</dbReference>
<dbReference type="Pfam" id="PF18024">
    <property type="entry name" value="HTH_50"/>
    <property type="match status" value="1"/>
</dbReference>
<dbReference type="PANTHER" id="PTHR32071">
    <property type="entry name" value="TRANSCRIPTIONAL REGULATORY PROTEIN"/>
    <property type="match status" value="1"/>
</dbReference>
<keyword evidence="10" id="KW-1185">Reference proteome</keyword>
<evidence type="ECO:0000256" key="4">
    <source>
        <dbReference type="ARBA" id="ARBA00029500"/>
    </source>
</evidence>
<keyword evidence="5" id="KW-0175">Coiled coil</keyword>
<feature type="domain" description="PAS" evidence="7">
    <location>
        <begin position="9"/>
        <end position="59"/>
    </location>
</feature>
<dbReference type="Pfam" id="PF08448">
    <property type="entry name" value="PAS_4"/>
    <property type="match status" value="1"/>
</dbReference>
<reference evidence="9 10" key="1">
    <citation type="journal article" date="2015" name="Int. J. Syst. Evol. Microbiol.">
        <title>Novibacillus thermophilus gen. nov., sp. nov., a Gram-staining-negative and moderately thermophilic member of the family Thermoactinomycetaceae.</title>
        <authorList>
            <person name="Yang G."/>
            <person name="Chen J."/>
            <person name="Zhou S."/>
        </authorList>
    </citation>
    <scope>NUCLEOTIDE SEQUENCE [LARGE SCALE GENOMIC DNA]</scope>
    <source>
        <strain evidence="9 10">SG-1</strain>
    </source>
</reference>
<proteinExistence type="predicted"/>
<dbReference type="PANTHER" id="PTHR32071:SF57">
    <property type="entry name" value="C4-DICARBOXYLATE TRANSPORT TRANSCRIPTIONAL REGULATORY PROTEIN DCTD"/>
    <property type="match status" value="1"/>
</dbReference>
<dbReference type="Gene3D" id="1.10.8.60">
    <property type="match status" value="1"/>
</dbReference>
<dbReference type="InterPro" id="IPR013656">
    <property type="entry name" value="PAS_4"/>
</dbReference>
<dbReference type="Gene3D" id="1.10.10.60">
    <property type="entry name" value="Homeodomain-like"/>
    <property type="match status" value="1"/>
</dbReference>
<feature type="domain" description="PAC" evidence="8">
    <location>
        <begin position="76"/>
        <end position="128"/>
    </location>
</feature>
<sequence>MRFDQVEMQNKELEAILNASFDEIFVTDARGYVTRVNAACERYYQIPAKDLVGKHVKELEKMGVFYPSVTPHVMQSRQPVEMFQRTQKGRYLLVRTRPLFDQDGQLYRIVSFSRDLTDVIQLNERIKELEGQLEQYKKELDDRVELNGIIANSQKMRDVLHLVNKVARVDSTVLLTGETGVGKTVIARAIHDLSERRGGPFNYVNCGSLPDSLIESELFGYEPGSFTGAAPHGRQGLIEKTQGGTFFLDEIDALSLSMQAKLLHVLQEKHVRPIGSSTYVKVDVRFVAASNKQLEQLVEEGAFREDLYYRLNVVPIEIPPLRERKEDIIPLAYHFLDYFNRQYERNVQFSPQLLSAFLDYSWKGNVREVSNVVERLVVTADSDEVTYRDLPPFLKKPSAEGRGTLREMLEAAEKEIIVEAYAKHPSSYQLAEALGISQSSAMRKIRKYVQNEKSRSEKD</sequence>
<dbReference type="PROSITE" id="PS00675">
    <property type="entry name" value="SIGMA54_INTERACT_1"/>
    <property type="match status" value="1"/>
</dbReference>
<dbReference type="InterPro" id="IPR002078">
    <property type="entry name" value="Sigma_54_int"/>
</dbReference>
<dbReference type="OrthoDB" id="9771372at2"/>
<dbReference type="NCBIfam" id="TIGR00229">
    <property type="entry name" value="sensory_box"/>
    <property type="match status" value="1"/>
</dbReference>
<evidence type="ECO:0000256" key="3">
    <source>
        <dbReference type="ARBA" id="ARBA00022840"/>
    </source>
</evidence>
<evidence type="ECO:0000313" key="9">
    <source>
        <dbReference type="EMBL" id="AQS56001.1"/>
    </source>
</evidence>
<feature type="coiled-coil region" evidence="5">
    <location>
        <begin position="119"/>
        <end position="146"/>
    </location>
</feature>
<gene>
    <name evidence="9" type="ORF">B0W44_09695</name>
</gene>
<dbReference type="GO" id="GO:0003677">
    <property type="term" value="F:DNA binding"/>
    <property type="evidence" value="ECO:0007669"/>
    <property type="project" value="UniProtKB-KW"/>
</dbReference>
<dbReference type="Gene3D" id="3.40.50.300">
    <property type="entry name" value="P-loop containing nucleotide triphosphate hydrolases"/>
    <property type="match status" value="1"/>
</dbReference>
<evidence type="ECO:0000256" key="2">
    <source>
        <dbReference type="ARBA" id="ARBA00022797"/>
    </source>
</evidence>
<feature type="domain" description="Sigma-54 factor interaction" evidence="6">
    <location>
        <begin position="149"/>
        <end position="378"/>
    </location>
</feature>
<dbReference type="RefSeq" id="WP_077719861.1">
    <property type="nucleotide sequence ID" value="NZ_CP019699.1"/>
</dbReference>
<keyword evidence="3" id="KW-0067">ATP-binding</keyword>
<dbReference type="SMART" id="SM00091">
    <property type="entry name" value="PAS"/>
    <property type="match status" value="1"/>
</dbReference>
<dbReference type="Proteomes" id="UP000188603">
    <property type="component" value="Chromosome"/>
</dbReference>
<evidence type="ECO:0000313" key="10">
    <source>
        <dbReference type="Proteomes" id="UP000188603"/>
    </source>
</evidence>
<dbReference type="InterPro" id="IPR027417">
    <property type="entry name" value="P-loop_NTPase"/>
</dbReference>
<dbReference type="EMBL" id="CP019699">
    <property type="protein sequence ID" value="AQS56001.1"/>
    <property type="molecule type" value="Genomic_DNA"/>
</dbReference>
<evidence type="ECO:0000259" key="6">
    <source>
        <dbReference type="PROSITE" id="PS50045"/>
    </source>
</evidence>
<name>A0A1U9K7J4_9BACL</name>
<dbReference type="Pfam" id="PF00158">
    <property type="entry name" value="Sigma54_activat"/>
    <property type="match status" value="1"/>
</dbReference>
<evidence type="ECO:0000259" key="8">
    <source>
        <dbReference type="PROSITE" id="PS50113"/>
    </source>
</evidence>
<dbReference type="InterPro" id="IPR025662">
    <property type="entry name" value="Sigma_54_int_dom_ATP-bd_1"/>
</dbReference>
<dbReference type="CDD" id="cd00130">
    <property type="entry name" value="PAS"/>
    <property type="match status" value="1"/>
</dbReference>